<dbReference type="Proteomes" id="UP000078540">
    <property type="component" value="Unassembled WGS sequence"/>
</dbReference>
<keyword evidence="2" id="KW-1185">Reference proteome</keyword>
<dbReference type="Gene3D" id="1.10.2080.10">
    <property type="entry name" value="Insect odorant-binding protein A10/Ejaculatory bulb-specific protein 3"/>
    <property type="match status" value="1"/>
</dbReference>
<dbReference type="AlphaFoldDB" id="A0A195BHR8"/>
<reference evidence="1 2" key="1">
    <citation type="submission" date="2015-09" db="EMBL/GenBank/DDBJ databases">
        <title>Atta colombica WGS genome.</title>
        <authorList>
            <person name="Nygaard S."/>
            <person name="Hu H."/>
            <person name="Boomsma J."/>
            <person name="Zhang G."/>
        </authorList>
    </citation>
    <scope>NUCLEOTIDE SEQUENCE [LARGE SCALE GENOMIC DNA]</scope>
    <source>
        <strain evidence="1">Treedump-2</strain>
        <tissue evidence="1">Whole body</tissue>
    </source>
</reference>
<dbReference type="EMBL" id="KQ976464">
    <property type="protein sequence ID" value="KYM84403.1"/>
    <property type="molecule type" value="Genomic_DNA"/>
</dbReference>
<evidence type="ECO:0000313" key="1">
    <source>
        <dbReference type="EMBL" id="KYM84403.1"/>
    </source>
</evidence>
<dbReference type="Pfam" id="PF03392">
    <property type="entry name" value="OS-D"/>
    <property type="match status" value="1"/>
</dbReference>
<dbReference type="InterPro" id="IPR036682">
    <property type="entry name" value="OS_D_A10/PebIII_sf"/>
</dbReference>
<dbReference type="InterPro" id="IPR005055">
    <property type="entry name" value="A10/PebIII"/>
</dbReference>
<gene>
    <name evidence="1" type="ORF">ALC53_05188</name>
</gene>
<accession>A0A195BHR8</accession>
<protein>
    <recommendedName>
        <fullName evidence="3">Odorant-binding protein A10</fullName>
    </recommendedName>
</protein>
<sequence length="87" mass="10445">SDQYDILIKNILQDDRLRDQYYNCFLHLFYGNAPGITADAKFFKEIASEALQSKCKRCKKQKETLNLIMDWYTKNKPEQWKASQRNY</sequence>
<dbReference type="SUPFAM" id="SSF100910">
    <property type="entry name" value="Chemosensory protein Csp2"/>
    <property type="match status" value="1"/>
</dbReference>
<evidence type="ECO:0000313" key="2">
    <source>
        <dbReference type="Proteomes" id="UP000078540"/>
    </source>
</evidence>
<feature type="non-terminal residue" evidence="1">
    <location>
        <position position="1"/>
    </location>
</feature>
<evidence type="ECO:0008006" key="3">
    <source>
        <dbReference type="Google" id="ProtNLM"/>
    </source>
</evidence>
<proteinExistence type="predicted"/>
<organism evidence="1 2">
    <name type="scientific">Atta colombica</name>
    <dbReference type="NCBI Taxonomy" id="520822"/>
    <lineage>
        <taxon>Eukaryota</taxon>
        <taxon>Metazoa</taxon>
        <taxon>Ecdysozoa</taxon>
        <taxon>Arthropoda</taxon>
        <taxon>Hexapoda</taxon>
        <taxon>Insecta</taxon>
        <taxon>Pterygota</taxon>
        <taxon>Neoptera</taxon>
        <taxon>Endopterygota</taxon>
        <taxon>Hymenoptera</taxon>
        <taxon>Apocrita</taxon>
        <taxon>Aculeata</taxon>
        <taxon>Formicoidea</taxon>
        <taxon>Formicidae</taxon>
        <taxon>Myrmicinae</taxon>
        <taxon>Atta</taxon>
    </lineage>
</organism>
<name>A0A195BHR8_9HYME</name>